<dbReference type="EMBL" id="QOQW01000017">
    <property type="protein sequence ID" value="RCK78941.1"/>
    <property type="molecule type" value="Genomic_DNA"/>
</dbReference>
<protein>
    <submittedName>
        <fullName evidence="2">Uncharacterized protein</fullName>
    </submittedName>
</protein>
<feature type="transmembrane region" description="Helical" evidence="1">
    <location>
        <begin position="37"/>
        <end position="58"/>
    </location>
</feature>
<accession>A0A367ZNL6</accession>
<evidence type="ECO:0000313" key="3">
    <source>
        <dbReference type="Proteomes" id="UP000252355"/>
    </source>
</evidence>
<keyword evidence="1" id="KW-0812">Transmembrane</keyword>
<evidence type="ECO:0000256" key="1">
    <source>
        <dbReference type="SAM" id="Phobius"/>
    </source>
</evidence>
<dbReference type="Proteomes" id="UP000252355">
    <property type="component" value="Unassembled WGS sequence"/>
</dbReference>
<reference evidence="2 3" key="1">
    <citation type="submission" date="2018-05" db="EMBL/GenBank/DDBJ databases">
        <title>A metagenomic window into the 2 km-deep terrestrial subsurface aquifer revealed taxonomically and functionally diverse microbial community comprising novel uncultured bacterial lineages.</title>
        <authorList>
            <person name="Kadnikov V.V."/>
            <person name="Mardanov A.V."/>
            <person name="Beletsky A.V."/>
            <person name="Banks D."/>
            <person name="Pimenov N.V."/>
            <person name="Frank Y.A."/>
            <person name="Karnachuk O.V."/>
            <person name="Ravin N.V."/>
        </authorList>
    </citation>
    <scope>NUCLEOTIDE SEQUENCE [LARGE SCALE GENOMIC DNA]</scope>
    <source>
        <strain evidence="2">BY5</strain>
    </source>
</reference>
<organism evidence="2 3">
    <name type="scientific">Candidatus Ozemobacter sibiricus</name>
    <dbReference type="NCBI Taxonomy" id="2268124"/>
    <lineage>
        <taxon>Bacteria</taxon>
        <taxon>Candidatus Ozemobacteria</taxon>
        <taxon>Candidatus Ozemobacterales</taxon>
        <taxon>Candidatus Ozemobacteraceae</taxon>
        <taxon>Candidatus Ozemobacter</taxon>
    </lineage>
</organism>
<dbReference type="AlphaFoldDB" id="A0A367ZNL6"/>
<name>A0A367ZNL6_9BACT</name>
<sequence>MKGPAPAALAVGATWPPPRPRLAVGEARALALRRRRWLGLLVVLVGFCLVAGLGAASWSPRWPTPDQMARFLAGLPPPPGSVLDAYLAHPAWVQHAALMDQAWQALEIRQLANVRAWAQATLGQAHTEAIPLFYLFSGPDYLYADTLFPGASLYVLCGLEPVGPLPETETGWERDLGAWLNQVRGALSDYLVISFFRTKDLAGPLPLLYVMLARTGKTILDVTPVQIDPTGRLWAGRPVDPRGGFHEGVMITFCASHGRRQHLIYVSTDLTDSKIQAYPGFLHFCDTLGRGNSLLKSASYLLHRPHFSIARTFLLERSQTLVQDDSGIPVRWFTPDQWRLRVFGPYPGPIPMFARFYQRDLAALVAGQPLSCLDFSFGYRHRRGESTLILATRHPLPSLR</sequence>
<evidence type="ECO:0000313" key="2">
    <source>
        <dbReference type="EMBL" id="RCK78941.1"/>
    </source>
</evidence>
<keyword evidence="1" id="KW-1133">Transmembrane helix</keyword>
<proteinExistence type="predicted"/>
<gene>
    <name evidence="2" type="ORF">OZSIB_0492</name>
</gene>
<comment type="caution">
    <text evidence="2">The sequence shown here is derived from an EMBL/GenBank/DDBJ whole genome shotgun (WGS) entry which is preliminary data.</text>
</comment>
<keyword evidence="1" id="KW-0472">Membrane</keyword>